<feature type="transmembrane region" description="Helical" evidence="8">
    <location>
        <begin position="246"/>
        <end position="268"/>
    </location>
</feature>
<evidence type="ECO:0000256" key="5">
    <source>
        <dbReference type="ARBA" id="ARBA00022692"/>
    </source>
</evidence>
<evidence type="ECO:0000256" key="8">
    <source>
        <dbReference type="SAM" id="Phobius"/>
    </source>
</evidence>
<protein>
    <submittedName>
        <fullName evidence="10">ABC-2 type transporter</fullName>
    </submittedName>
</protein>
<feature type="transmembrane region" description="Helical" evidence="8">
    <location>
        <begin position="275"/>
        <end position="299"/>
    </location>
</feature>
<gene>
    <name evidence="10" type="ORF">KL86DPRO_11373</name>
</gene>
<dbReference type="PANTHER" id="PTHR30294:SF29">
    <property type="entry name" value="MULTIDRUG ABC TRANSPORTER PERMEASE YBHS-RELATED"/>
    <property type="match status" value="1"/>
</dbReference>
<dbReference type="Pfam" id="PF12698">
    <property type="entry name" value="ABC2_membrane_3"/>
    <property type="match status" value="1"/>
</dbReference>
<dbReference type="PROSITE" id="PS51012">
    <property type="entry name" value="ABC_TM2"/>
    <property type="match status" value="1"/>
</dbReference>
<keyword evidence="3" id="KW-0813">Transport</keyword>
<proteinExistence type="inferred from homology"/>
<feature type="transmembrane region" description="Helical" evidence="8">
    <location>
        <begin position="305"/>
        <end position="326"/>
    </location>
</feature>
<dbReference type="InterPro" id="IPR051449">
    <property type="entry name" value="ABC-2_transporter_component"/>
</dbReference>
<dbReference type="GO" id="GO:0005886">
    <property type="term" value="C:plasma membrane"/>
    <property type="evidence" value="ECO:0007669"/>
    <property type="project" value="UniProtKB-SubCell"/>
</dbReference>
<dbReference type="GO" id="GO:0140359">
    <property type="term" value="F:ABC-type transporter activity"/>
    <property type="evidence" value="ECO:0007669"/>
    <property type="project" value="InterPro"/>
</dbReference>
<comment type="similarity">
    <text evidence="2">Belongs to the ABC-2 integral membrane protein family.</text>
</comment>
<dbReference type="EMBL" id="FLUQ01000001">
    <property type="protein sequence ID" value="SBV98340.1"/>
    <property type="molecule type" value="Genomic_DNA"/>
</dbReference>
<evidence type="ECO:0000313" key="10">
    <source>
        <dbReference type="EMBL" id="SBV98340.1"/>
    </source>
</evidence>
<dbReference type="InterPro" id="IPR047817">
    <property type="entry name" value="ABC2_TM_bact-type"/>
</dbReference>
<keyword evidence="7 8" id="KW-0472">Membrane</keyword>
<evidence type="ECO:0000259" key="9">
    <source>
        <dbReference type="PROSITE" id="PS51012"/>
    </source>
</evidence>
<keyword evidence="5 8" id="KW-0812">Transmembrane</keyword>
<keyword evidence="4" id="KW-1003">Cell membrane</keyword>
<feature type="transmembrane region" description="Helical" evidence="8">
    <location>
        <begin position="195"/>
        <end position="219"/>
    </location>
</feature>
<dbReference type="PANTHER" id="PTHR30294">
    <property type="entry name" value="MEMBRANE COMPONENT OF ABC TRANSPORTER YHHJ-RELATED"/>
    <property type="match status" value="1"/>
</dbReference>
<feature type="transmembrane region" description="Helical" evidence="8">
    <location>
        <begin position="363"/>
        <end position="382"/>
    </location>
</feature>
<feature type="domain" description="ABC transmembrane type-2" evidence="9">
    <location>
        <begin position="157"/>
        <end position="389"/>
    </location>
</feature>
<name>A0A212JFZ4_9DELT</name>
<organism evidence="10">
    <name type="scientific">uncultured delta proteobacterium</name>
    <dbReference type="NCBI Taxonomy" id="34034"/>
    <lineage>
        <taxon>Bacteria</taxon>
        <taxon>Deltaproteobacteria</taxon>
        <taxon>environmental samples</taxon>
    </lineage>
</organism>
<sequence length="391" mass="42850">MSASGNQAYHLSAWTRARALIRKEGRQMIRDRSTLTLGIILPMILLLLFGFGLSLDVNLVPVGVVRDNSSPVTRDLFTSLRLSPYFAPVMANSMEEAKTLMRDGKINAIVRRELKDRPGGSDSVQIIVNGRDSNQARIMQRYLEGAVARWGALRTESSVNMPDTGPDTGAGAGPLPGRAVAEPRIWYNHAMESRYFLIPGVTVLIMTLIGTLLTALVIAREWERGTYEAMAATPVRPEEILAGKTVPYFVLGMVGLSLCLAAGAWVFAVPMRGSLVLIVAGSALYLVVALGVGLCVSAITRSQFLASQLALVFNFMPTLMMSGFIFDLRSAPWFVYYLAHIFPATWYVELLQTLFMAGNIPQILVRDFCVLAVFAAALLFLARKQIVKSVE</sequence>
<evidence type="ECO:0000256" key="4">
    <source>
        <dbReference type="ARBA" id="ARBA00022475"/>
    </source>
</evidence>
<comment type="subcellular location">
    <subcellularLocation>
        <location evidence="1">Cell membrane</location>
        <topology evidence="1">Multi-pass membrane protein</topology>
    </subcellularLocation>
</comment>
<evidence type="ECO:0000256" key="3">
    <source>
        <dbReference type="ARBA" id="ARBA00022448"/>
    </source>
</evidence>
<evidence type="ECO:0000256" key="2">
    <source>
        <dbReference type="ARBA" id="ARBA00007783"/>
    </source>
</evidence>
<evidence type="ECO:0000256" key="7">
    <source>
        <dbReference type="ARBA" id="ARBA00023136"/>
    </source>
</evidence>
<feature type="transmembrane region" description="Helical" evidence="8">
    <location>
        <begin position="35"/>
        <end position="55"/>
    </location>
</feature>
<accession>A0A212JFZ4</accession>
<evidence type="ECO:0000256" key="1">
    <source>
        <dbReference type="ARBA" id="ARBA00004651"/>
    </source>
</evidence>
<dbReference type="AlphaFoldDB" id="A0A212JFZ4"/>
<evidence type="ECO:0000256" key="6">
    <source>
        <dbReference type="ARBA" id="ARBA00022989"/>
    </source>
</evidence>
<dbReference type="InterPro" id="IPR013525">
    <property type="entry name" value="ABC2_TM"/>
</dbReference>
<reference evidence="10" key="1">
    <citation type="submission" date="2016-04" db="EMBL/GenBank/DDBJ databases">
        <authorList>
            <person name="Evans L.H."/>
            <person name="Alamgir A."/>
            <person name="Owens N."/>
            <person name="Weber N.D."/>
            <person name="Virtaneva K."/>
            <person name="Barbian K."/>
            <person name="Babar A."/>
            <person name="Rosenke K."/>
        </authorList>
    </citation>
    <scope>NUCLEOTIDE SEQUENCE</scope>
    <source>
        <strain evidence="10">86</strain>
    </source>
</reference>
<keyword evidence="6 8" id="KW-1133">Transmembrane helix</keyword>